<dbReference type="InterPro" id="IPR043135">
    <property type="entry name" value="Fur_C"/>
</dbReference>
<keyword evidence="11" id="KW-1185">Reference proteome</keyword>
<comment type="caution">
    <text evidence="10">The sequence shown here is derived from an EMBL/GenBank/DDBJ whole genome shotgun (WGS) entry which is preliminary data.</text>
</comment>
<dbReference type="GO" id="GO:1900376">
    <property type="term" value="P:regulation of secondary metabolite biosynthetic process"/>
    <property type="evidence" value="ECO:0007669"/>
    <property type="project" value="TreeGrafter"/>
</dbReference>
<dbReference type="Proteomes" id="UP000294200">
    <property type="component" value="Unassembled WGS sequence"/>
</dbReference>
<evidence type="ECO:0000256" key="7">
    <source>
        <dbReference type="PIRSR" id="PIRSR602481-1"/>
    </source>
</evidence>
<dbReference type="GO" id="GO:0005829">
    <property type="term" value="C:cytosol"/>
    <property type="evidence" value="ECO:0007669"/>
    <property type="project" value="TreeGrafter"/>
</dbReference>
<comment type="cofactor">
    <cofactor evidence="7">
        <name>Zn(2+)</name>
        <dbReference type="ChEBI" id="CHEBI:29105"/>
    </cofactor>
    <text evidence="7">Binds 1 zinc ion per subunit.</text>
</comment>
<keyword evidence="7 9" id="KW-0479">Metal-binding</keyword>
<dbReference type="InterPro" id="IPR002481">
    <property type="entry name" value="FUR"/>
</dbReference>
<sequence>MDARCAERGLRLTPVRRMVLALLVARGGHASAYELLADLAQHGRRAAPPTVYRALRFLTEAGLVRQISTTRAFELCELAQDSHTVMLVCTCCGATMPLHDKSLRSVLAACAQLARYEVDGAHTEVHGRCPHCAGRAAGALPGAGGKRV</sequence>
<comment type="subunit">
    <text evidence="9">Homodimer.</text>
</comment>
<dbReference type="EMBL" id="MWML01000138">
    <property type="protein sequence ID" value="TCG05912.1"/>
    <property type="molecule type" value="Genomic_DNA"/>
</dbReference>
<accession>A0A4R0XA77</accession>
<feature type="binding site" evidence="8">
    <location>
        <position position="83"/>
    </location>
    <ligand>
        <name>Fe cation</name>
        <dbReference type="ChEBI" id="CHEBI:24875"/>
    </ligand>
</feature>
<feature type="binding site" evidence="7">
    <location>
        <position position="129"/>
    </location>
    <ligand>
        <name>Zn(2+)</name>
        <dbReference type="ChEBI" id="CHEBI:29105"/>
    </ligand>
</feature>
<evidence type="ECO:0000256" key="8">
    <source>
        <dbReference type="PIRSR" id="PIRSR602481-2"/>
    </source>
</evidence>
<dbReference type="InterPro" id="IPR036388">
    <property type="entry name" value="WH-like_DNA-bd_sf"/>
</dbReference>
<dbReference type="InterPro" id="IPR036390">
    <property type="entry name" value="WH_DNA-bd_sf"/>
</dbReference>
<evidence type="ECO:0000313" key="10">
    <source>
        <dbReference type="EMBL" id="TCG05912.1"/>
    </source>
</evidence>
<keyword evidence="3 7" id="KW-0862">Zinc</keyword>
<keyword evidence="9" id="KW-0963">Cytoplasm</keyword>
<dbReference type="SUPFAM" id="SSF46785">
    <property type="entry name" value="Winged helix' DNA-binding domain"/>
    <property type="match status" value="1"/>
</dbReference>
<evidence type="ECO:0000256" key="9">
    <source>
        <dbReference type="RuleBase" id="RU364037"/>
    </source>
</evidence>
<dbReference type="Gene3D" id="3.30.1490.190">
    <property type="match status" value="1"/>
</dbReference>
<dbReference type="Pfam" id="PF01475">
    <property type="entry name" value="FUR"/>
    <property type="match status" value="1"/>
</dbReference>
<dbReference type="PANTHER" id="PTHR33202:SF6">
    <property type="entry name" value="ZINC UPTAKE REGULATION PROTEIN"/>
    <property type="match status" value="1"/>
</dbReference>
<dbReference type="GO" id="GO:0045892">
    <property type="term" value="P:negative regulation of DNA-templated transcription"/>
    <property type="evidence" value="ECO:0007669"/>
    <property type="project" value="TreeGrafter"/>
</dbReference>
<dbReference type="PANTHER" id="PTHR33202">
    <property type="entry name" value="ZINC UPTAKE REGULATION PROTEIN"/>
    <property type="match status" value="1"/>
</dbReference>
<keyword evidence="6 9" id="KW-0804">Transcription</keyword>
<keyword evidence="5 9" id="KW-0238">DNA-binding</keyword>
<comment type="cofactor">
    <cofactor evidence="8">
        <name>Mn(2+)</name>
        <dbReference type="ChEBI" id="CHEBI:29035"/>
    </cofactor>
    <cofactor evidence="8">
        <name>Fe(2+)</name>
        <dbReference type="ChEBI" id="CHEBI:29033"/>
    </cofactor>
    <text evidence="8">Binds 1 Mn(2+) or Fe(2+) ion per subunit.</text>
</comment>
<evidence type="ECO:0000256" key="5">
    <source>
        <dbReference type="ARBA" id="ARBA00023125"/>
    </source>
</evidence>
<name>A0A4R0XA77_9BURK</name>
<evidence type="ECO:0000256" key="4">
    <source>
        <dbReference type="ARBA" id="ARBA00023015"/>
    </source>
</evidence>
<dbReference type="CDD" id="cd07153">
    <property type="entry name" value="Fur_like"/>
    <property type="match status" value="1"/>
</dbReference>
<dbReference type="AlphaFoldDB" id="A0A4R0XA77"/>
<feature type="binding site" evidence="7">
    <location>
        <position position="92"/>
    </location>
    <ligand>
        <name>Zn(2+)</name>
        <dbReference type="ChEBI" id="CHEBI:29105"/>
    </ligand>
</feature>
<proteinExistence type="inferred from homology"/>
<keyword evidence="4 9" id="KW-0805">Transcription regulation</keyword>
<dbReference type="GO" id="GO:0008270">
    <property type="term" value="F:zinc ion binding"/>
    <property type="evidence" value="ECO:0007669"/>
    <property type="project" value="TreeGrafter"/>
</dbReference>
<evidence type="ECO:0000256" key="3">
    <source>
        <dbReference type="ARBA" id="ARBA00022833"/>
    </source>
</evidence>
<keyword evidence="2 9" id="KW-0678">Repressor</keyword>
<evidence type="ECO:0000313" key="11">
    <source>
        <dbReference type="Proteomes" id="UP000294200"/>
    </source>
</evidence>
<organism evidence="10 11">
    <name type="scientific">Paraburkholderia steynii</name>
    <dbReference type="NCBI Taxonomy" id="1245441"/>
    <lineage>
        <taxon>Bacteria</taxon>
        <taxon>Pseudomonadati</taxon>
        <taxon>Pseudomonadota</taxon>
        <taxon>Betaproteobacteria</taxon>
        <taxon>Burkholderiales</taxon>
        <taxon>Burkholderiaceae</taxon>
        <taxon>Paraburkholderia</taxon>
    </lineage>
</organism>
<keyword evidence="8 9" id="KW-0408">Iron</keyword>
<feature type="binding site" evidence="7">
    <location>
        <position position="89"/>
    </location>
    <ligand>
        <name>Zn(2+)</name>
        <dbReference type="ChEBI" id="CHEBI:29105"/>
    </ligand>
</feature>
<comment type="similarity">
    <text evidence="1 9">Belongs to the Fur family.</text>
</comment>
<dbReference type="GO" id="GO:0000976">
    <property type="term" value="F:transcription cis-regulatory region binding"/>
    <property type="evidence" value="ECO:0007669"/>
    <property type="project" value="TreeGrafter"/>
</dbReference>
<dbReference type="Gene3D" id="1.10.10.10">
    <property type="entry name" value="Winged helix-like DNA-binding domain superfamily/Winged helix DNA-binding domain"/>
    <property type="match status" value="1"/>
</dbReference>
<comment type="subcellular location">
    <subcellularLocation>
        <location evidence="9">Cytoplasm</location>
    </subcellularLocation>
</comment>
<reference evidence="10 11" key="1">
    <citation type="submission" date="2017-02" db="EMBL/GenBank/DDBJ databases">
        <title>Paraburkholderia sophoroidis sp. nov. and Paraburkholderia steynii sp. nov. rhizobial symbionts of the fynbos legume Hypocalyptus sophoroides.</title>
        <authorList>
            <person name="Steenkamp E.T."/>
            <person name="Beukes C.W."/>
            <person name="Van Zyl E."/>
            <person name="Avontuur J."/>
            <person name="Chan W.Y."/>
            <person name="Hassen A."/>
            <person name="Palmer M."/>
            <person name="Mthombeni L."/>
            <person name="Phalane F."/>
            <person name="Sereme K."/>
            <person name="Venter S.N."/>
        </authorList>
    </citation>
    <scope>NUCLEOTIDE SEQUENCE [LARGE SCALE GENOMIC DNA]</scope>
    <source>
        <strain evidence="10 11">HC1.1ba</strain>
    </source>
</reference>
<protein>
    <recommendedName>
        <fullName evidence="9">Ferric uptake regulation protein</fullName>
    </recommendedName>
</protein>
<evidence type="ECO:0000256" key="1">
    <source>
        <dbReference type="ARBA" id="ARBA00007957"/>
    </source>
</evidence>
<gene>
    <name evidence="9" type="primary">fur</name>
    <name evidence="10" type="ORF">BZM27_30280</name>
</gene>
<feature type="binding site" evidence="7">
    <location>
        <position position="132"/>
    </location>
    <ligand>
        <name>Zn(2+)</name>
        <dbReference type="ChEBI" id="CHEBI:29105"/>
    </ligand>
</feature>
<dbReference type="GO" id="GO:0003700">
    <property type="term" value="F:DNA-binding transcription factor activity"/>
    <property type="evidence" value="ECO:0007669"/>
    <property type="project" value="UniProtKB-UniRule"/>
</dbReference>
<evidence type="ECO:0000256" key="6">
    <source>
        <dbReference type="ARBA" id="ARBA00023163"/>
    </source>
</evidence>
<evidence type="ECO:0000256" key="2">
    <source>
        <dbReference type="ARBA" id="ARBA00022491"/>
    </source>
</evidence>